<dbReference type="AlphaFoldDB" id="A0AAW7CFF9"/>
<dbReference type="RefSeq" id="WP_285957571.1">
    <property type="nucleotide sequence ID" value="NZ_JASUZX010000001.1"/>
</dbReference>
<protein>
    <submittedName>
        <fullName evidence="1">Uncharacterized protein</fullName>
    </submittedName>
</protein>
<dbReference type="Proteomes" id="UP001223084">
    <property type="component" value="Unassembled WGS sequence"/>
</dbReference>
<reference evidence="1" key="1">
    <citation type="submission" date="2023-06" db="EMBL/GenBank/DDBJ databases">
        <title>Probiogenomic evaluation and L lactic producing Weizmannia coaggulans BKMTCR2-2 from tree bark.</title>
        <authorList>
            <person name="Mahittikon J."/>
            <person name="Tanasupawat S."/>
        </authorList>
    </citation>
    <scope>NUCLEOTIDE SEQUENCE</scope>
    <source>
        <strain evidence="1">BKMTCR2-2</strain>
    </source>
</reference>
<gene>
    <name evidence="1" type="ORF">QN341_00140</name>
</gene>
<evidence type="ECO:0000313" key="2">
    <source>
        <dbReference type="Proteomes" id="UP001223084"/>
    </source>
</evidence>
<dbReference type="EMBL" id="JASUZX010000001">
    <property type="protein sequence ID" value="MDL5039518.1"/>
    <property type="molecule type" value="Genomic_DNA"/>
</dbReference>
<name>A0AAW7CFF9_HEYCO</name>
<sequence length="76" mass="8939">MLRRDHAGHENLAENVPVWAIRQSILSRGGKNSREYEGGKIFAGYQVYIRLLFSRFVAIHYEGGYRPRKEQQIKYI</sequence>
<accession>A0AAW7CFF9</accession>
<evidence type="ECO:0000313" key="1">
    <source>
        <dbReference type="EMBL" id="MDL5039518.1"/>
    </source>
</evidence>
<comment type="caution">
    <text evidence="1">The sequence shown here is derived from an EMBL/GenBank/DDBJ whole genome shotgun (WGS) entry which is preliminary data.</text>
</comment>
<proteinExistence type="predicted"/>
<organism evidence="1 2">
    <name type="scientific">Heyndrickxia coagulans</name>
    <name type="common">Weizmannia coagulans</name>
    <dbReference type="NCBI Taxonomy" id="1398"/>
    <lineage>
        <taxon>Bacteria</taxon>
        <taxon>Bacillati</taxon>
        <taxon>Bacillota</taxon>
        <taxon>Bacilli</taxon>
        <taxon>Bacillales</taxon>
        <taxon>Bacillaceae</taxon>
        <taxon>Heyndrickxia</taxon>
    </lineage>
</organism>